<keyword evidence="4 12" id="KW-0732">Signal</keyword>
<dbReference type="GO" id="GO:0000723">
    <property type="term" value="P:telomere maintenance"/>
    <property type="evidence" value="ECO:0007669"/>
    <property type="project" value="InterPro"/>
</dbReference>
<evidence type="ECO:0000256" key="10">
    <source>
        <dbReference type="PROSITE-ProRule" id="PRU00557"/>
    </source>
</evidence>
<dbReference type="FunFam" id="2.20.50.20:FF:000007">
    <property type="entry name" value="von Willebrand factor type D domaincontaining protein"/>
    <property type="match status" value="1"/>
</dbReference>
<dbReference type="GO" id="GO:0005576">
    <property type="term" value="C:extracellular region"/>
    <property type="evidence" value="ECO:0007669"/>
    <property type="project" value="UniProtKB-SubCell"/>
</dbReference>
<comment type="similarity">
    <text evidence="11">Belongs to the helicase family.</text>
</comment>
<evidence type="ECO:0000256" key="12">
    <source>
        <dbReference type="SAM" id="SignalP"/>
    </source>
</evidence>
<feature type="signal peptide" evidence="12">
    <location>
        <begin position="1"/>
        <end position="19"/>
    </location>
</feature>
<organism evidence="14 15">
    <name type="scientific">Ceutorhynchus assimilis</name>
    <name type="common">cabbage seed weevil</name>
    <dbReference type="NCBI Taxonomy" id="467358"/>
    <lineage>
        <taxon>Eukaryota</taxon>
        <taxon>Metazoa</taxon>
        <taxon>Ecdysozoa</taxon>
        <taxon>Arthropoda</taxon>
        <taxon>Hexapoda</taxon>
        <taxon>Insecta</taxon>
        <taxon>Pterygota</taxon>
        <taxon>Neoptera</taxon>
        <taxon>Endopterygota</taxon>
        <taxon>Coleoptera</taxon>
        <taxon>Polyphaga</taxon>
        <taxon>Cucujiformia</taxon>
        <taxon>Curculionidae</taxon>
        <taxon>Ceutorhynchinae</taxon>
        <taxon>Ceutorhynchus</taxon>
    </lineage>
</organism>
<dbReference type="PROSITE" id="PS51211">
    <property type="entry name" value="VITELLOGENIN"/>
    <property type="match status" value="1"/>
</dbReference>
<keyword evidence="15" id="KW-1185">Reference proteome</keyword>
<dbReference type="Pfam" id="PF09172">
    <property type="entry name" value="Vit_open_b-sht"/>
    <property type="match status" value="1"/>
</dbReference>
<feature type="domain" description="Vitellogenin" evidence="13">
    <location>
        <begin position="28"/>
        <end position="624"/>
    </location>
</feature>
<evidence type="ECO:0000256" key="4">
    <source>
        <dbReference type="ARBA" id="ARBA00022729"/>
    </source>
</evidence>
<evidence type="ECO:0000313" key="15">
    <source>
        <dbReference type="Proteomes" id="UP001152799"/>
    </source>
</evidence>
<keyword evidence="11" id="KW-0234">DNA repair</keyword>
<keyword evidence="3" id="KW-0964">Secreted</keyword>
<evidence type="ECO:0000256" key="8">
    <source>
        <dbReference type="ARBA" id="ARBA00023157"/>
    </source>
</evidence>
<keyword evidence="8" id="KW-1015">Disulfide bond</keyword>
<keyword evidence="11" id="KW-0378">Hydrolase</keyword>
<evidence type="ECO:0000313" key="14">
    <source>
        <dbReference type="EMBL" id="CAG9760350.1"/>
    </source>
</evidence>
<dbReference type="InterPro" id="IPR015255">
    <property type="entry name" value="Vitellinogen_open_b-sht"/>
</dbReference>
<dbReference type="InterPro" id="IPR015816">
    <property type="entry name" value="Vitellinogen_b-sht_N"/>
</dbReference>
<evidence type="ECO:0000256" key="1">
    <source>
        <dbReference type="ARBA" id="ARBA00004613"/>
    </source>
</evidence>
<keyword evidence="7" id="KW-0446">Lipid-binding</keyword>
<accession>A0A9N9QIT3</accession>
<dbReference type="GO" id="GO:0016787">
    <property type="term" value="F:hydrolase activity"/>
    <property type="evidence" value="ECO:0007669"/>
    <property type="project" value="UniProtKB-KW"/>
</dbReference>
<dbReference type="GO" id="GO:0045735">
    <property type="term" value="F:nutrient reservoir activity"/>
    <property type="evidence" value="ECO:0007669"/>
    <property type="project" value="UniProtKB-KW"/>
</dbReference>
<dbReference type="EC" id="5.6.2.3" evidence="11"/>
<keyword evidence="11" id="KW-0233">DNA recombination</keyword>
<dbReference type="Proteomes" id="UP001152799">
    <property type="component" value="Chromosome 1"/>
</dbReference>
<dbReference type="GO" id="GO:0008289">
    <property type="term" value="F:lipid binding"/>
    <property type="evidence" value="ECO:0007669"/>
    <property type="project" value="UniProtKB-KW"/>
</dbReference>
<dbReference type="InterPro" id="IPR027417">
    <property type="entry name" value="P-loop_NTPase"/>
</dbReference>
<dbReference type="Pfam" id="PF06448">
    <property type="entry name" value="DUF1081"/>
    <property type="match status" value="1"/>
</dbReference>
<keyword evidence="11" id="KW-0547">Nucleotide-binding</keyword>
<dbReference type="InterPro" id="IPR009454">
    <property type="entry name" value="Lipid_transpt_open_b-sht"/>
</dbReference>
<comment type="caution">
    <text evidence="10">Lacks conserved residue(s) required for the propagation of feature annotation.</text>
</comment>
<dbReference type="Gene3D" id="1.25.10.20">
    <property type="entry name" value="Vitellinogen, superhelical"/>
    <property type="match status" value="1"/>
</dbReference>
<name>A0A9N9QIT3_9CUCU</name>
<keyword evidence="6" id="KW-0445">Lipid transport</keyword>
<dbReference type="SMART" id="SM00638">
    <property type="entry name" value="LPD_N"/>
    <property type="match status" value="1"/>
</dbReference>
<dbReference type="Gene3D" id="2.30.230.10">
    <property type="entry name" value="Lipovitellin, beta-sheet shell regions, chain A"/>
    <property type="match status" value="1"/>
</dbReference>
<proteinExistence type="inferred from homology"/>
<dbReference type="InterPro" id="IPR015817">
    <property type="entry name" value="Vitellinogen_open_b-sht_sub1"/>
</dbReference>
<keyword evidence="11" id="KW-0347">Helicase</keyword>
<evidence type="ECO:0000256" key="6">
    <source>
        <dbReference type="ARBA" id="ARBA00023055"/>
    </source>
</evidence>
<keyword evidence="9" id="KW-0325">Glycoprotein</keyword>
<dbReference type="InterPro" id="IPR010285">
    <property type="entry name" value="DNA_helicase_pif1-like_DEAD"/>
</dbReference>
<dbReference type="SMART" id="SM01169">
    <property type="entry name" value="DUF1943"/>
    <property type="match status" value="1"/>
</dbReference>
<sequence length="2989" mass="341588">MKKVILLGIISELLLLVLSQHASHKFKYTPQNYFIYKYSIEATSIFNGTSKNESTLFIDADVTLNFLTPCDGLLAISDIILSETAPGDNEKIPTSTNSQLFSDMMREHTLRFAFKDGIIYEICPDDDEENWPINFKRGILSMIHNSMKRFDLDYSGEEEDVRGICSTDYKVIGAKETSLLIEKTKNLETCRERIKVNSIVQFTPVSNFHSRTRNEDILKSSSRCVMSIDENIYSDIACEENYVLEPFSNNAAGASTRVIQKLTLKERGEKKLSEENKIWRRTNLKFDHSIPKQPTIGDLRITRDLIKKLCKESQHDSQSDFSDFFGKEHVLEALPYINTAGSLGLMKDIILANTLSEDTLDNWMMSIAFISNPDIDMIEAAYTILKENPYSSKTNIFLSIASLTHTFCSQNSHCEKRASIYSIIQHFEHNFLELLEDDTANREVQDQVIVTLKALSSIGVISENFAAELFKVVNYSNLDVGIRVAALETFRRLPCEKHRSYFESIFEDQEQDSEVRISAYLQVMRCPSYLLIRTIAYNLRNEEVNQVGSFVWSHLHNIIKSANPLKVEIQSLLSEEDLIEKFSGDIRKFSHNREFSLYFDEYNFGGNYESNVLFSPSSYIPRSAMVNLTVDLFGKYVNLLEVQGRVEGFEHYLESFFGPGGRANVIKEKMEEYKMRWIREASEKNLVENNVQDIADAVDNLEKNPKVALGIKIFGNDLKYATFKGDGEIKQAMEYFNILTYLKQILSGKEIMYKKATMFLDSNYVVPSGAGLPLFISALGTASVNIKLFGSLKAAGFSQKKELDLVANFEPTAAIDISAEMSLSAFYESTGIKLKTDMQSSIAVKGNIEIKGAKLVSVKFSLPKKNVKIFGARSELLVRQKNIENPQTGLQKTSVSNSMCSWPAISEAIGLTLCTDYSYRNSTSIFNAPDFILAGPANFQIYVQKSDPTANIYLFEYKWKQAHDLDVISLTFDTPGSEVNRLMHSNFTMSKDGHNLTMLMQSSSGIILARGVIKNTEEQKVFQMVLDINDKKHFDTSVGYDRFKKVNGYIYKPKLYIGVNGERVVELKGTVDLISKKDISQYTLDLKFHTKRLTSKLFGYISKTDSSIGTDLHMDYKFINTKEQRVSLKFSVANRSRKNLAVILGTCDIQSTAYPNYNFFSNVTFQKSGSHLEFNVDLIQNPLPLNDTNSDFESLKFDFKFSHKAFTDNKQTIKAISTVKRKSSNLDMKGIFFYETANFDVNMECAVNYGDNKQAAVTIFWSHPRTTMEEIKAHLNITVPTFTPMILKVEISEMQNRDYRLDISGTWFSGHSAHAVGIYQDSSTALASNHHLKVFIKSPSFKDVNADLLFYRDNEQLKIDVEAIHEENDYQLFINHNSTSDEEMHTNVKIKCGTRLYTLNTAINRGEHFKISTELHIDQLRDVEFSVWIFNEETQKALGFDINWDANRDPSQKLLVAANLSTAGDLNYNADLIVSYPGRTIIGNYEFLFEKGHIDMLASISWDDGKSLAINFNAKYRYENEIFFGMSFGLNTPVDSWKNIKLSGVFEHIGNKYGLNGALTWNPRQKVAIDLYGDYTSKGPNFDCKYSCSVESTLSNIPYVNTTVQHSQNSTDYNTIVFFMYNPDFLIDVESMWKLQTNEIFSNLTGTVKTVTPFKGFKKGVFVSKIFYTANKYLRGAAEIDLDHNKILIDMEGKFKKLIDSMFVANITTPDETYECKFKLSKKDRHFIALLSYPTGQLGTEVLVVLNDLTDFNVKLLLATPVEFLQKILIIAKLQPKEADFRIGWNSLLLGFSGRWYYSNIIDFLYTYRIYTPIKDFEDNGIVAKLIFKEGLDFEMSCKLSLFKDVLSMSNTLRIVTPYKRFKTLKSDFNLQFIQNQRYMFHLNLRYENNSVPIIAGVLAEYNVHRQNIDERIYNVTLDLDTPFKAFPKLKLFGAFETEENFYRTKLLFTTNSSDISLDATTETDDGWMGLTSDFHVKSPIINVPECQIRLTKLSSYSNNYVEIHLKVPDKLKSEVYFRTSWLFKALNQFRSTLELETPFTGLESTKVGLDFLSRNERTTLWAYFHVHPIASEFNSTFENDLLTSAALIKFGDKIFPVNINCKILASSQNRRELNGTLLLRDKVFKINGNANLIRSLPVKVLITFTPQDNSTPLTFQYNLETTLKGYGLVGALSYANRLTRFSGNATVDDTFNWEVNLKVDPPDSMLKVAARVIAKSIRNGASLDTEITTNMPNNELSKFGINYRLEEIYKYASDNTNDQFFEQNFLARYEFVEEFYNEFKIVHNEIIGLISGETEFTIQDQTMKYLHKYLVKGFDSIRVEVDAGNELDEIQRYLNCRYVSSIEAAWRLFEFKMFDRSHSVTLLPVHLPGFRDVFYDEQADVDEVQAALDKPSKLEAFFVLNAESPDARDLLYCQIPEYYIWNARGARWNKRRASSKMIGTVYEVSPNDPQIEKFYLRILLLHVRGPTSFENLRTVDNDLCPDFKTACHRRNLLRNGVEYNRCMAEALLRKLPCRLRRLFATICAIVIDDDLAQIPRLWLKYKLDMIEDYRHRGLNYGDSIMRCFQVVDGILASSRQGTTLAQLGVILDADDLRIIAAEERTAVGLEVDDLDREVGGQGPVTDYGLARLNLDQKTIFIQIVHAIRFLKRSGHLPLDTYLDLMDVPTSVLGDRSQLKSNVFYLDGPGGTGKTYLFNTILHYVQSTMRMTTVAVAWTGIAANLLFGGKTVHKTFRLPLNLTDRTVAGWPLEHGTSRYLRNVALVVWDEAPMTPRLAVDAIDRYFRELMDNRDLPFGGKCFVFGGDFRQILPVVKGDGDNIGRITDACLKSSHLWREDTILKSNGYFLIGYVEGRANVDLTYVYLEDMCLRGIGNYKNQQFNSSSQVELFYRNPEQAFKELTTGGDLKIDDLWEAGTNASLMLPSKNNLSFEGYLKIPNDYRETHSLFGKLIYGTGLSFIDYLVKYRSTYPTRKYGLWGEDELYYRILLRDI</sequence>
<dbReference type="GO" id="GO:0006310">
    <property type="term" value="P:DNA recombination"/>
    <property type="evidence" value="ECO:0007669"/>
    <property type="project" value="UniProtKB-KW"/>
</dbReference>
<evidence type="ECO:0000256" key="9">
    <source>
        <dbReference type="ARBA" id="ARBA00023180"/>
    </source>
</evidence>
<dbReference type="GO" id="GO:0006281">
    <property type="term" value="P:DNA repair"/>
    <property type="evidence" value="ECO:0007669"/>
    <property type="project" value="UniProtKB-KW"/>
</dbReference>
<dbReference type="InterPro" id="IPR001747">
    <property type="entry name" value="Vitellogenin_N"/>
</dbReference>
<dbReference type="Pfam" id="PF05970">
    <property type="entry name" value="PIF1"/>
    <property type="match status" value="1"/>
</dbReference>
<evidence type="ECO:0000256" key="3">
    <source>
        <dbReference type="ARBA" id="ARBA00022525"/>
    </source>
</evidence>
<gene>
    <name evidence="14" type="ORF">CEUTPL_LOCUS1085</name>
</gene>
<keyword evidence="5" id="KW-0758">Storage protein</keyword>
<dbReference type="SUPFAM" id="SSF48431">
    <property type="entry name" value="Lipovitellin-phosvitin complex, superhelical domain"/>
    <property type="match status" value="1"/>
</dbReference>
<dbReference type="SUPFAM" id="SSF56968">
    <property type="entry name" value="Lipovitellin-phosvitin complex, beta-sheet shell regions"/>
    <property type="match status" value="2"/>
</dbReference>
<comment type="catalytic activity">
    <reaction evidence="11">
        <text>ATP + H2O = ADP + phosphate + H(+)</text>
        <dbReference type="Rhea" id="RHEA:13065"/>
        <dbReference type="ChEBI" id="CHEBI:15377"/>
        <dbReference type="ChEBI" id="CHEBI:15378"/>
        <dbReference type="ChEBI" id="CHEBI:30616"/>
        <dbReference type="ChEBI" id="CHEBI:43474"/>
        <dbReference type="ChEBI" id="CHEBI:456216"/>
        <dbReference type="EC" id="5.6.2.3"/>
    </reaction>
</comment>
<protein>
    <recommendedName>
        <fullName evidence="11">ATP-dependent DNA helicase</fullName>
        <ecNumber evidence="11">5.6.2.3</ecNumber>
    </recommendedName>
</protein>
<dbReference type="OrthoDB" id="6484170at2759"/>
<evidence type="ECO:0000256" key="7">
    <source>
        <dbReference type="ARBA" id="ARBA00023121"/>
    </source>
</evidence>
<evidence type="ECO:0000259" key="13">
    <source>
        <dbReference type="PROSITE" id="PS51211"/>
    </source>
</evidence>
<evidence type="ECO:0000256" key="5">
    <source>
        <dbReference type="ARBA" id="ARBA00022761"/>
    </source>
</evidence>
<reference evidence="14" key="1">
    <citation type="submission" date="2022-01" db="EMBL/GenBank/DDBJ databases">
        <authorList>
            <person name="King R."/>
        </authorList>
    </citation>
    <scope>NUCLEOTIDE SEQUENCE</scope>
</reference>
<dbReference type="PANTHER" id="PTHR23345">
    <property type="entry name" value="VITELLOGENIN-RELATED"/>
    <property type="match status" value="1"/>
</dbReference>
<dbReference type="InterPro" id="IPR015819">
    <property type="entry name" value="Lipid_transp_b-sht_shell"/>
</dbReference>
<dbReference type="Gene3D" id="3.40.50.300">
    <property type="entry name" value="P-loop containing nucleotide triphosphate hydrolases"/>
    <property type="match status" value="1"/>
</dbReference>
<comment type="subcellular location">
    <subcellularLocation>
        <location evidence="1">Secreted</location>
    </subcellularLocation>
</comment>
<dbReference type="GO" id="GO:0005319">
    <property type="term" value="F:lipid transporter activity"/>
    <property type="evidence" value="ECO:0007669"/>
    <property type="project" value="InterPro"/>
</dbReference>
<dbReference type="PANTHER" id="PTHR23345:SF15">
    <property type="entry name" value="VITELLOGENIN 1-RELATED"/>
    <property type="match status" value="1"/>
</dbReference>
<dbReference type="GO" id="GO:0043139">
    <property type="term" value="F:5'-3' DNA helicase activity"/>
    <property type="evidence" value="ECO:0007669"/>
    <property type="project" value="UniProtKB-EC"/>
</dbReference>
<keyword evidence="11" id="KW-0227">DNA damage</keyword>
<dbReference type="Gene3D" id="2.20.50.20">
    <property type="entry name" value="Lipovitellin. Chain A, domain 3"/>
    <property type="match status" value="1"/>
</dbReference>
<dbReference type="InterPro" id="IPR011030">
    <property type="entry name" value="Lipovitellin_superhlx_dom"/>
</dbReference>
<dbReference type="Gene3D" id="2.20.80.10">
    <property type="entry name" value="Lipovitellin-phosvitin complex, chain A, domain 4"/>
    <property type="match status" value="1"/>
</dbReference>
<comment type="cofactor">
    <cofactor evidence="11">
        <name>Mg(2+)</name>
        <dbReference type="ChEBI" id="CHEBI:18420"/>
    </cofactor>
</comment>
<dbReference type="SUPFAM" id="SSF52540">
    <property type="entry name" value="P-loop containing nucleoside triphosphate hydrolases"/>
    <property type="match status" value="1"/>
</dbReference>
<dbReference type="EMBL" id="OU892277">
    <property type="protein sequence ID" value="CAG9760350.1"/>
    <property type="molecule type" value="Genomic_DNA"/>
</dbReference>
<dbReference type="InterPro" id="IPR050733">
    <property type="entry name" value="Vitellogenin/Apolipophorin"/>
</dbReference>
<keyword evidence="2" id="KW-0813">Transport</keyword>
<dbReference type="Pfam" id="PF01347">
    <property type="entry name" value="Vitellogenin_N"/>
    <property type="match status" value="2"/>
</dbReference>
<keyword evidence="11" id="KW-0067">ATP-binding</keyword>
<feature type="chain" id="PRO_5040468586" description="ATP-dependent DNA helicase" evidence="12">
    <location>
        <begin position="20"/>
        <end position="2989"/>
    </location>
</feature>
<dbReference type="GO" id="GO:0005524">
    <property type="term" value="F:ATP binding"/>
    <property type="evidence" value="ECO:0007669"/>
    <property type="project" value="UniProtKB-KW"/>
</dbReference>
<evidence type="ECO:0000256" key="2">
    <source>
        <dbReference type="ARBA" id="ARBA00022448"/>
    </source>
</evidence>
<evidence type="ECO:0000256" key="11">
    <source>
        <dbReference type="RuleBase" id="RU363044"/>
    </source>
</evidence>